<keyword evidence="4" id="KW-0788">Thiol protease</keyword>
<keyword evidence="2" id="KW-0645">Protease</keyword>
<comment type="similarity">
    <text evidence="1">Belongs to the peptidase C15 family.</text>
</comment>
<dbReference type="EMBL" id="JARJLG010000022">
    <property type="protein sequence ID" value="KAJ7770998.1"/>
    <property type="molecule type" value="Genomic_DNA"/>
</dbReference>
<evidence type="ECO:0000256" key="4">
    <source>
        <dbReference type="ARBA" id="ARBA00022807"/>
    </source>
</evidence>
<dbReference type="SUPFAM" id="SSF53182">
    <property type="entry name" value="Pyrrolidone carboxyl peptidase (pyroglutamate aminopeptidase)"/>
    <property type="match status" value="1"/>
</dbReference>
<accession>A0AAD7JWQ1</accession>
<dbReference type="Gene3D" id="3.40.630.20">
    <property type="entry name" value="Peptidase C15, pyroglutamyl peptidase I-like"/>
    <property type="match status" value="1"/>
</dbReference>
<dbReference type="PANTHER" id="PTHR23402:SF1">
    <property type="entry name" value="PYROGLUTAMYL-PEPTIDASE I"/>
    <property type="match status" value="1"/>
</dbReference>
<dbReference type="PANTHER" id="PTHR23402">
    <property type="entry name" value="PROTEASE FAMILY C15 PYROGLUTAMYL-PEPTIDASE I-RELATED"/>
    <property type="match status" value="1"/>
</dbReference>
<evidence type="ECO:0000256" key="1">
    <source>
        <dbReference type="ARBA" id="ARBA00006641"/>
    </source>
</evidence>
<gene>
    <name evidence="5" type="ORF">DFH07DRAFT_937885</name>
</gene>
<dbReference type="GO" id="GO:0006508">
    <property type="term" value="P:proteolysis"/>
    <property type="evidence" value="ECO:0007669"/>
    <property type="project" value="UniProtKB-KW"/>
</dbReference>
<keyword evidence="6" id="KW-1185">Reference proteome</keyword>
<dbReference type="GO" id="GO:0008234">
    <property type="term" value="F:cysteine-type peptidase activity"/>
    <property type="evidence" value="ECO:0007669"/>
    <property type="project" value="UniProtKB-KW"/>
</dbReference>
<proteinExistence type="inferred from homology"/>
<name>A0AAD7JWQ1_9AGAR</name>
<dbReference type="AlphaFoldDB" id="A0AAD7JWQ1"/>
<organism evidence="5 6">
    <name type="scientific">Mycena maculata</name>
    <dbReference type="NCBI Taxonomy" id="230809"/>
    <lineage>
        <taxon>Eukaryota</taxon>
        <taxon>Fungi</taxon>
        <taxon>Dikarya</taxon>
        <taxon>Basidiomycota</taxon>
        <taxon>Agaricomycotina</taxon>
        <taxon>Agaricomycetes</taxon>
        <taxon>Agaricomycetidae</taxon>
        <taxon>Agaricales</taxon>
        <taxon>Marasmiineae</taxon>
        <taxon>Mycenaceae</taxon>
        <taxon>Mycena</taxon>
    </lineage>
</organism>
<comment type="caution">
    <text evidence="5">The sequence shown here is derived from an EMBL/GenBank/DDBJ whole genome shotgun (WGS) entry which is preliminary data.</text>
</comment>
<keyword evidence="3" id="KW-0378">Hydrolase</keyword>
<dbReference type="InterPro" id="IPR016125">
    <property type="entry name" value="Peptidase_C15-like"/>
</dbReference>
<evidence type="ECO:0000313" key="6">
    <source>
        <dbReference type="Proteomes" id="UP001215280"/>
    </source>
</evidence>
<reference evidence="5" key="1">
    <citation type="submission" date="2023-03" db="EMBL/GenBank/DDBJ databases">
        <title>Massive genome expansion in bonnet fungi (Mycena s.s.) driven by repeated elements and novel gene families across ecological guilds.</title>
        <authorList>
            <consortium name="Lawrence Berkeley National Laboratory"/>
            <person name="Harder C.B."/>
            <person name="Miyauchi S."/>
            <person name="Viragh M."/>
            <person name="Kuo A."/>
            <person name="Thoen E."/>
            <person name="Andreopoulos B."/>
            <person name="Lu D."/>
            <person name="Skrede I."/>
            <person name="Drula E."/>
            <person name="Henrissat B."/>
            <person name="Morin E."/>
            <person name="Kohler A."/>
            <person name="Barry K."/>
            <person name="LaButti K."/>
            <person name="Morin E."/>
            <person name="Salamov A."/>
            <person name="Lipzen A."/>
            <person name="Mereny Z."/>
            <person name="Hegedus B."/>
            <person name="Baldrian P."/>
            <person name="Stursova M."/>
            <person name="Weitz H."/>
            <person name="Taylor A."/>
            <person name="Grigoriev I.V."/>
            <person name="Nagy L.G."/>
            <person name="Martin F."/>
            <person name="Kauserud H."/>
        </authorList>
    </citation>
    <scope>NUCLEOTIDE SEQUENCE</scope>
    <source>
        <strain evidence="5">CBHHK188m</strain>
    </source>
</reference>
<dbReference type="Proteomes" id="UP001215280">
    <property type="component" value="Unassembled WGS sequence"/>
</dbReference>
<evidence type="ECO:0000256" key="3">
    <source>
        <dbReference type="ARBA" id="ARBA00022801"/>
    </source>
</evidence>
<sequence>MQDNSYVKYRVLVTGFGPFGTYTENPSWLAVKTLHDTIITTTPARGKPPKGAKPDSIHLTSLNIPTVYSAVLKTLPDLHAQPPVLPPLYTPPTSRPPPEDGFQLIVHVGVAGPGPLRAEHLAHKTGYSLPDYEHQSPPIIIGKGTLRGFGEPHYGDEFADELFTSVNVDALVSDLTSGPDPLPLETSDDPGRFLCDFIYYCSLAESQRAGRETPVLFIHCPPIGLATEKKMSTKEVAEGVRRIISSVCGRLSQR</sequence>
<evidence type="ECO:0000256" key="2">
    <source>
        <dbReference type="ARBA" id="ARBA00022670"/>
    </source>
</evidence>
<dbReference type="Pfam" id="PF01470">
    <property type="entry name" value="Peptidase_C15"/>
    <property type="match status" value="1"/>
</dbReference>
<evidence type="ECO:0000313" key="5">
    <source>
        <dbReference type="EMBL" id="KAJ7770998.1"/>
    </source>
</evidence>
<protein>
    <submittedName>
        <fullName evidence="5">Peptidase C15 pyroglutamyl peptidase I-like protein</fullName>
    </submittedName>
</protein>
<dbReference type="InterPro" id="IPR036440">
    <property type="entry name" value="Peptidase_C15-like_sf"/>
</dbReference>